<evidence type="ECO:0000313" key="2">
    <source>
        <dbReference type="Proteomes" id="UP001597326"/>
    </source>
</evidence>
<protein>
    <recommendedName>
        <fullName evidence="3">MFS transporter</fullName>
    </recommendedName>
</protein>
<evidence type="ECO:0008006" key="3">
    <source>
        <dbReference type="Google" id="ProtNLM"/>
    </source>
</evidence>
<name>A0ABW4RYC0_9ACTN</name>
<accession>A0ABW4RYC0</accession>
<proteinExistence type="predicted"/>
<dbReference type="RefSeq" id="WP_343871964.1">
    <property type="nucleotide sequence ID" value="NZ_BAAAIX010000004.1"/>
</dbReference>
<gene>
    <name evidence="1" type="ORF">ACFSCS_10760</name>
</gene>
<keyword evidence="2" id="KW-1185">Reference proteome</keyword>
<reference evidence="2" key="1">
    <citation type="journal article" date="2019" name="Int. J. Syst. Evol. Microbiol.">
        <title>The Global Catalogue of Microorganisms (GCM) 10K type strain sequencing project: providing services to taxonomists for standard genome sequencing and annotation.</title>
        <authorList>
            <consortium name="The Broad Institute Genomics Platform"/>
            <consortium name="The Broad Institute Genome Sequencing Center for Infectious Disease"/>
            <person name="Wu L."/>
            <person name="Ma J."/>
        </authorList>
    </citation>
    <scope>NUCLEOTIDE SEQUENCE [LARGE SCALE GENOMIC DNA]</scope>
    <source>
        <strain evidence="2">CAIM 431</strain>
    </source>
</reference>
<comment type="caution">
    <text evidence="1">The sequence shown here is derived from an EMBL/GenBank/DDBJ whole genome shotgun (WGS) entry which is preliminary data.</text>
</comment>
<evidence type="ECO:0000313" key="1">
    <source>
        <dbReference type="EMBL" id="MFD1890655.1"/>
    </source>
</evidence>
<organism evidence="1 2">
    <name type="scientific">Luteococcus peritonei</name>
    <dbReference type="NCBI Taxonomy" id="88874"/>
    <lineage>
        <taxon>Bacteria</taxon>
        <taxon>Bacillati</taxon>
        <taxon>Actinomycetota</taxon>
        <taxon>Actinomycetes</taxon>
        <taxon>Propionibacteriales</taxon>
        <taxon>Propionibacteriaceae</taxon>
        <taxon>Luteococcus</taxon>
    </lineage>
</organism>
<dbReference type="Proteomes" id="UP001597326">
    <property type="component" value="Unassembled WGS sequence"/>
</dbReference>
<sequence length="40" mass="4527">MSTVTHQQDPALTTAGPPPRMWTRDFVLSFAINFFVSIVF</sequence>
<dbReference type="EMBL" id="JBHUFZ010000025">
    <property type="protein sequence ID" value="MFD1890655.1"/>
    <property type="molecule type" value="Genomic_DNA"/>
</dbReference>